<keyword evidence="2" id="KW-1185">Reference proteome</keyword>
<accession>A0A918KN12</accession>
<protein>
    <submittedName>
        <fullName evidence="1">Uncharacterized protein</fullName>
    </submittedName>
</protein>
<comment type="caution">
    <text evidence="1">The sequence shown here is derived from an EMBL/GenBank/DDBJ whole genome shotgun (WGS) entry which is preliminary data.</text>
</comment>
<evidence type="ECO:0000313" key="1">
    <source>
        <dbReference type="EMBL" id="GGX67916.1"/>
    </source>
</evidence>
<dbReference type="EMBL" id="BMYV01000002">
    <property type="protein sequence ID" value="GGX67916.1"/>
    <property type="molecule type" value="Genomic_DNA"/>
</dbReference>
<reference evidence="1 2" key="1">
    <citation type="journal article" date="2014" name="Int. J. Syst. Evol. Microbiol.">
        <title>Complete genome sequence of Corynebacterium casei LMG S-19264T (=DSM 44701T), isolated from a smear-ripened cheese.</title>
        <authorList>
            <consortium name="US DOE Joint Genome Institute (JGI-PGF)"/>
            <person name="Walter F."/>
            <person name="Albersmeier A."/>
            <person name="Kalinowski J."/>
            <person name="Ruckert C."/>
        </authorList>
    </citation>
    <scope>NUCLEOTIDE SEQUENCE [LARGE SCALE GENOMIC DNA]</scope>
    <source>
        <strain evidence="1 2">KCTC 23968</strain>
    </source>
</reference>
<proteinExistence type="predicted"/>
<organism evidence="1 2">
    <name type="scientific">Litorimonas cladophorae</name>
    <dbReference type="NCBI Taxonomy" id="1220491"/>
    <lineage>
        <taxon>Bacteria</taxon>
        <taxon>Pseudomonadati</taxon>
        <taxon>Pseudomonadota</taxon>
        <taxon>Alphaproteobacteria</taxon>
        <taxon>Maricaulales</taxon>
        <taxon>Robiginitomaculaceae</taxon>
    </lineage>
</organism>
<evidence type="ECO:0000313" key="2">
    <source>
        <dbReference type="Proteomes" id="UP000600865"/>
    </source>
</evidence>
<dbReference type="AlphaFoldDB" id="A0A918KN12"/>
<dbReference type="Proteomes" id="UP000600865">
    <property type="component" value="Unassembled WGS sequence"/>
</dbReference>
<name>A0A918KN12_9PROT</name>
<gene>
    <name evidence="1" type="ORF">GCM10011309_17010</name>
</gene>
<sequence length="122" mass="13705">MKRTVFIGLLLGVFLCGFLYYSPEVQGHQECIILDDKVVLNFYCGETLHYSMSLAGKNVTIWGRGKIKPESYTYRTLNKYRGPRDKNGLLDLRVSSDTEGFFVSAYVTPECYDAALVVGANS</sequence>